<feature type="compositionally biased region" description="Low complexity" evidence="1">
    <location>
        <begin position="10"/>
        <end position="21"/>
    </location>
</feature>
<dbReference type="AlphaFoldDB" id="A0A8T9BVY8"/>
<dbReference type="EMBL" id="QGMK01003673">
    <property type="protein sequence ID" value="TVY51946.1"/>
    <property type="molecule type" value="Genomic_DNA"/>
</dbReference>
<sequence>MPDPELQMRPTSSSSASSPATLDQKLQQGDLLREAKEQLESSLKTITTFYASPKAPAHTGPPNCERCNTRKRRITAAYHEYYLADTPGRWDSNLPEYRAELQRLFDQPNGPPLEEIHTLFQNTLRSYLKQTLLAPSSQDDKDATASMLSAAKDTSTILDTYHTSSQSCALENALLAQALSSAQSPQERARLYIETYCIPSPTDTPPQKNLKQKYARLFEQLTPHDEVMAAWRQEAERGQEAKLGEMKGRLADLRMGQSAHLKAKRKKEEAGHGEVVA</sequence>
<evidence type="ECO:0000313" key="3">
    <source>
        <dbReference type="Proteomes" id="UP000469558"/>
    </source>
</evidence>
<accession>A0A8T9BVY8</accession>
<protein>
    <submittedName>
        <fullName evidence="2">Uncharacterized protein</fullName>
    </submittedName>
</protein>
<feature type="region of interest" description="Disordered" evidence="1">
    <location>
        <begin position="1"/>
        <end position="26"/>
    </location>
</feature>
<dbReference type="OrthoDB" id="3433981at2759"/>
<organism evidence="2 3">
    <name type="scientific">Lachnellula suecica</name>
    <dbReference type="NCBI Taxonomy" id="602035"/>
    <lineage>
        <taxon>Eukaryota</taxon>
        <taxon>Fungi</taxon>
        <taxon>Dikarya</taxon>
        <taxon>Ascomycota</taxon>
        <taxon>Pezizomycotina</taxon>
        <taxon>Leotiomycetes</taxon>
        <taxon>Helotiales</taxon>
        <taxon>Lachnaceae</taxon>
        <taxon>Lachnellula</taxon>
    </lineage>
</organism>
<evidence type="ECO:0000256" key="1">
    <source>
        <dbReference type="SAM" id="MobiDB-lite"/>
    </source>
</evidence>
<evidence type="ECO:0000313" key="2">
    <source>
        <dbReference type="EMBL" id="TVY51946.1"/>
    </source>
</evidence>
<feature type="compositionally biased region" description="Basic and acidic residues" evidence="1">
    <location>
        <begin position="266"/>
        <end position="277"/>
    </location>
</feature>
<gene>
    <name evidence="2" type="ORF">LSUE1_G010125</name>
</gene>
<comment type="caution">
    <text evidence="2">The sequence shown here is derived from an EMBL/GenBank/DDBJ whole genome shotgun (WGS) entry which is preliminary data.</text>
</comment>
<keyword evidence="3" id="KW-1185">Reference proteome</keyword>
<reference evidence="2 3" key="1">
    <citation type="submission" date="2018-05" db="EMBL/GenBank/DDBJ databases">
        <title>Genome sequencing and assembly of the regulated plant pathogen Lachnellula willkommii and related sister species for the development of diagnostic species identification markers.</title>
        <authorList>
            <person name="Giroux E."/>
            <person name="Bilodeau G."/>
        </authorList>
    </citation>
    <scope>NUCLEOTIDE SEQUENCE [LARGE SCALE GENOMIC DNA]</scope>
    <source>
        <strain evidence="2 3">CBS 268.59</strain>
    </source>
</reference>
<name>A0A8T9BVY8_9HELO</name>
<proteinExistence type="predicted"/>
<dbReference type="Proteomes" id="UP000469558">
    <property type="component" value="Unassembled WGS sequence"/>
</dbReference>
<feature type="region of interest" description="Disordered" evidence="1">
    <location>
        <begin position="255"/>
        <end position="277"/>
    </location>
</feature>
<feature type="non-terminal residue" evidence="2">
    <location>
        <position position="277"/>
    </location>
</feature>